<dbReference type="InterPro" id="IPR005467">
    <property type="entry name" value="His_kinase_dom"/>
</dbReference>
<evidence type="ECO:0000259" key="14">
    <source>
        <dbReference type="PROSITE" id="PS50109"/>
    </source>
</evidence>
<evidence type="ECO:0000256" key="11">
    <source>
        <dbReference type="ARBA" id="ARBA00023012"/>
    </source>
</evidence>
<dbReference type="Gene3D" id="1.10.287.130">
    <property type="match status" value="1"/>
</dbReference>
<evidence type="ECO:0000256" key="7">
    <source>
        <dbReference type="ARBA" id="ARBA00022679"/>
    </source>
</evidence>
<keyword evidence="16" id="KW-1185">Reference proteome</keyword>
<name>A0A1T1API8_RHOFE</name>
<gene>
    <name evidence="15" type="ORF">RF819_04080</name>
</gene>
<proteinExistence type="predicted"/>
<evidence type="ECO:0000256" key="13">
    <source>
        <dbReference type="SAM" id="Phobius"/>
    </source>
</evidence>
<dbReference type="Pfam" id="PF02518">
    <property type="entry name" value="HATPase_c"/>
    <property type="match status" value="1"/>
</dbReference>
<evidence type="ECO:0000256" key="8">
    <source>
        <dbReference type="ARBA" id="ARBA00022692"/>
    </source>
</evidence>
<dbReference type="EMBL" id="MTJN01000002">
    <property type="protein sequence ID" value="OOV06004.1"/>
    <property type="molecule type" value="Genomic_DNA"/>
</dbReference>
<dbReference type="GO" id="GO:0005886">
    <property type="term" value="C:plasma membrane"/>
    <property type="evidence" value="ECO:0007669"/>
    <property type="project" value="UniProtKB-SubCell"/>
</dbReference>
<comment type="subcellular location">
    <subcellularLocation>
        <location evidence="2">Cell inner membrane</location>
        <topology evidence="2">Multi-pass membrane protein</topology>
    </subcellularLocation>
</comment>
<keyword evidence="10 13" id="KW-1133">Transmembrane helix</keyword>
<sequence>MAQLSARMASGLYRLVLRALPTGLFGRLLLLLLLTMVVSRVLAATLVTGLSPWPPLTAWGERGAAPVVSPLASLVHLGWLLDAVALVLAAWFGARWTRLPLRRLNVAAKAVGSCLRRAPLLEEGALECREATRMFNQMRARIRQQMLQRDQFVAAVSHDLRTPLNRLAQRAQALPDPLQRQRFDKDIGEMHEMIRTTLDTLRGLAEPEPMVQLDVAALLRSLAEDARDSAQDVQLVGELACAPVLAQASALRRCVSNLIGNALRYGQYARISLLDKGEQLQISVHDNGPGIPEAAFNKVLTPFYQLASTQPCHSGGVGLGLATASDIARRHGGALTLANHPEGGLVATLSLPRQLDRVSKADAVTRFGSIGHPPAD</sequence>
<dbReference type="Proteomes" id="UP000190750">
    <property type="component" value="Unassembled WGS sequence"/>
</dbReference>
<dbReference type="InterPro" id="IPR036097">
    <property type="entry name" value="HisK_dim/P_sf"/>
</dbReference>
<dbReference type="PROSITE" id="PS50109">
    <property type="entry name" value="HIS_KIN"/>
    <property type="match status" value="1"/>
</dbReference>
<comment type="catalytic activity">
    <reaction evidence="1">
        <text>ATP + protein L-histidine = ADP + protein N-phospho-L-histidine.</text>
        <dbReference type="EC" id="2.7.13.3"/>
    </reaction>
</comment>
<dbReference type="InterPro" id="IPR003661">
    <property type="entry name" value="HisK_dim/P_dom"/>
</dbReference>
<dbReference type="SUPFAM" id="SSF55874">
    <property type="entry name" value="ATPase domain of HSP90 chaperone/DNA topoisomerase II/histidine kinase"/>
    <property type="match status" value="1"/>
</dbReference>
<evidence type="ECO:0000256" key="1">
    <source>
        <dbReference type="ARBA" id="ARBA00000085"/>
    </source>
</evidence>
<organism evidence="15 16">
    <name type="scientific">Rhodoferax fermentans</name>
    <dbReference type="NCBI Taxonomy" id="28066"/>
    <lineage>
        <taxon>Bacteria</taxon>
        <taxon>Pseudomonadati</taxon>
        <taxon>Pseudomonadota</taxon>
        <taxon>Betaproteobacteria</taxon>
        <taxon>Burkholderiales</taxon>
        <taxon>Comamonadaceae</taxon>
        <taxon>Rhodoferax</taxon>
    </lineage>
</organism>
<keyword evidence="6" id="KW-0597">Phosphoprotein</keyword>
<evidence type="ECO:0000256" key="10">
    <source>
        <dbReference type="ARBA" id="ARBA00022989"/>
    </source>
</evidence>
<evidence type="ECO:0000256" key="2">
    <source>
        <dbReference type="ARBA" id="ARBA00004429"/>
    </source>
</evidence>
<protein>
    <recommendedName>
        <fullName evidence="3">histidine kinase</fullName>
        <ecNumber evidence="3">2.7.13.3</ecNumber>
    </recommendedName>
</protein>
<dbReference type="Gene3D" id="3.30.565.10">
    <property type="entry name" value="Histidine kinase-like ATPase, C-terminal domain"/>
    <property type="match status" value="1"/>
</dbReference>
<feature type="domain" description="Histidine kinase" evidence="14">
    <location>
        <begin position="155"/>
        <end position="355"/>
    </location>
</feature>
<keyword evidence="4" id="KW-1003">Cell membrane</keyword>
<keyword evidence="11" id="KW-0902">Two-component regulatory system</keyword>
<dbReference type="AlphaFoldDB" id="A0A1T1API8"/>
<dbReference type="EC" id="2.7.13.3" evidence="3"/>
<dbReference type="SMART" id="SM00388">
    <property type="entry name" value="HisKA"/>
    <property type="match status" value="1"/>
</dbReference>
<keyword evidence="7" id="KW-0808">Transferase</keyword>
<dbReference type="Pfam" id="PF00512">
    <property type="entry name" value="HisKA"/>
    <property type="match status" value="1"/>
</dbReference>
<dbReference type="PRINTS" id="PR00344">
    <property type="entry name" value="BCTRLSENSOR"/>
</dbReference>
<feature type="transmembrane region" description="Helical" evidence="13">
    <location>
        <begin position="67"/>
        <end position="94"/>
    </location>
</feature>
<keyword evidence="12 13" id="KW-0472">Membrane</keyword>
<evidence type="ECO:0000313" key="16">
    <source>
        <dbReference type="Proteomes" id="UP000190750"/>
    </source>
</evidence>
<evidence type="ECO:0000256" key="3">
    <source>
        <dbReference type="ARBA" id="ARBA00012438"/>
    </source>
</evidence>
<dbReference type="GO" id="GO:0000155">
    <property type="term" value="F:phosphorelay sensor kinase activity"/>
    <property type="evidence" value="ECO:0007669"/>
    <property type="project" value="InterPro"/>
</dbReference>
<evidence type="ECO:0000256" key="5">
    <source>
        <dbReference type="ARBA" id="ARBA00022519"/>
    </source>
</evidence>
<dbReference type="STRING" id="28066.RF819_04080"/>
<comment type="caution">
    <text evidence="15">The sequence shown here is derived from an EMBL/GenBank/DDBJ whole genome shotgun (WGS) entry which is preliminary data.</text>
</comment>
<dbReference type="RefSeq" id="WP_078363783.1">
    <property type="nucleotide sequence ID" value="NZ_MTJN01000002.1"/>
</dbReference>
<keyword evidence="9" id="KW-0418">Kinase</keyword>
<dbReference type="SUPFAM" id="SSF47384">
    <property type="entry name" value="Homodimeric domain of signal transducing histidine kinase"/>
    <property type="match status" value="1"/>
</dbReference>
<evidence type="ECO:0000313" key="15">
    <source>
        <dbReference type="EMBL" id="OOV06004.1"/>
    </source>
</evidence>
<evidence type="ECO:0000256" key="9">
    <source>
        <dbReference type="ARBA" id="ARBA00022777"/>
    </source>
</evidence>
<dbReference type="OrthoDB" id="9804645at2"/>
<dbReference type="PANTHER" id="PTHR44936:SF5">
    <property type="entry name" value="SENSOR HISTIDINE KINASE ENVZ"/>
    <property type="match status" value="1"/>
</dbReference>
<evidence type="ECO:0000256" key="4">
    <source>
        <dbReference type="ARBA" id="ARBA00022475"/>
    </source>
</evidence>
<keyword evidence="8 13" id="KW-0812">Transmembrane</keyword>
<dbReference type="InterPro" id="IPR036890">
    <property type="entry name" value="HATPase_C_sf"/>
</dbReference>
<dbReference type="InterPro" id="IPR003594">
    <property type="entry name" value="HATPase_dom"/>
</dbReference>
<dbReference type="SMART" id="SM00387">
    <property type="entry name" value="HATPase_c"/>
    <property type="match status" value="1"/>
</dbReference>
<dbReference type="PANTHER" id="PTHR44936">
    <property type="entry name" value="SENSOR PROTEIN CREC"/>
    <property type="match status" value="1"/>
</dbReference>
<dbReference type="InterPro" id="IPR004358">
    <property type="entry name" value="Sig_transdc_His_kin-like_C"/>
</dbReference>
<evidence type="ECO:0000256" key="6">
    <source>
        <dbReference type="ARBA" id="ARBA00022553"/>
    </source>
</evidence>
<dbReference type="CDD" id="cd00082">
    <property type="entry name" value="HisKA"/>
    <property type="match status" value="1"/>
</dbReference>
<dbReference type="CDD" id="cd00075">
    <property type="entry name" value="HATPase"/>
    <property type="match status" value="1"/>
</dbReference>
<keyword evidence="5" id="KW-0997">Cell inner membrane</keyword>
<reference evidence="15 16" key="1">
    <citation type="submission" date="2017-01" db="EMBL/GenBank/DDBJ databases">
        <title>Genome sequencing of Rhodoferax fermentans JCM 7819.</title>
        <authorList>
            <person name="Kim Y.J."/>
            <person name="Farh M.E.-A."/>
            <person name="Yang D.-C."/>
        </authorList>
    </citation>
    <scope>NUCLEOTIDE SEQUENCE [LARGE SCALE GENOMIC DNA]</scope>
    <source>
        <strain evidence="15 16">JCM 7819</strain>
    </source>
</reference>
<evidence type="ECO:0000256" key="12">
    <source>
        <dbReference type="ARBA" id="ARBA00023136"/>
    </source>
</evidence>
<accession>A0A1T1API8</accession>
<dbReference type="InterPro" id="IPR050980">
    <property type="entry name" value="2C_sensor_his_kinase"/>
</dbReference>